<proteinExistence type="predicted"/>
<keyword evidence="2" id="KW-0812">Transmembrane</keyword>
<dbReference type="InterPro" id="IPR000366">
    <property type="entry name" value="GPCR_STE2"/>
</dbReference>
<evidence type="ECO:0000256" key="1">
    <source>
        <dbReference type="SAM" id="MobiDB-lite"/>
    </source>
</evidence>
<feature type="transmembrane region" description="Helical" evidence="2">
    <location>
        <begin position="195"/>
        <end position="217"/>
    </location>
</feature>
<dbReference type="Gene3D" id="1.10.287.920">
    <property type="entry name" value="Pheromone alpha factor receptor"/>
    <property type="match status" value="1"/>
</dbReference>
<feature type="compositionally biased region" description="Polar residues" evidence="1">
    <location>
        <begin position="327"/>
        <end position="341"/>
    </location>
</feature>
<evidence type="ECO:0008006" key="5">
    <source>
        <dbReference type="Google" id="ProtNLM"/>
    </source>
</evidence>
<feature type="compositionally biased region" description="Basic and acidic residues" evidence="1">
    <location>
        <begin position="347"/>
        <end position="360"/>
    </location>
</feature>
<dbReference type="GO" id="GO:0004932">
    <property type="term" value="F:mating-type factor pheromone receptor activity"/>
    <property type="evidence" value="ECO:0007669"/>
    <property type="project" value="InterPro"/>
</dbReference>
<dbReference type="InterPro" id="IPR027458">
    <property type="entry name" value="STE2_TM1-TM2_sf"/>
</dbReference>
<accession>A0A9Q0AU51</accession>
<feature type="region of interest" description="Disordered" evidence="1">
    <location>
        <begin position="327"/>
        <end position="404"/>
    </location>
</feature>
<keyword evidence="2" id="KW-0472">Membrane</keyword>
<dbReference type="GO" id="GO:0038038">
    <property type="term" value="C:G protein-coupled receptor homodimeric complex"/>
    <property type="evidence" value="ECO:0007669"/>
    <property type="project" value="TreeGrafter"/>
</dbReference>
<dbReference type="GO" id="GO:0000750">
    <property type="term" value="P:pheromone-dependent signal transduction involved in conjugation with cellular fusion"/>
    <property type="evidence" value="ECO:0007669"/>
    <property type="project" value="TreeGrafter"/>
</dbReference>
<dbReference type="PANTHER" id="PTHR28009:SF1">
    <property type="entry name" value="PHEROMONE ALPHA FACTOR RECEPTOR"/>
    <property type="match status" value="1"/>
</dbReference>
<evidence type="ECO:0000313" key="4">
    <source>
        <dbReference type="Proteomes" id="UP000829685"/>
    </source>
</evidence>
<name>A0A9Q0AU51_9PEZI</name>
<feature type="transmembrane region" description="Helical" evidence="2">
    <location>
        <begin position="238"/>
        <end position="260"/>
    </location>
</feature>
<feature type="transmembrane region" description="Helical" evidence="2">
    <location>
        <begin position="35"/>
        <end position="59"/>
    </location>
</feature>
<protein>
    <recommendedName>
        <fullName evidence="5">Pheromone receptor</fullName>
    </recommendedName>
</protein>
<keyword evidence="4" id="KW-1185">Reference proteome</keyword>
<sequence length="404" mass="43583">MNPINPKTQNFTLIGSNGTTFHISLVKIDGQRMRLANICISYGVQLGLSLMMLLTLLLLVPVSKMRKAIHVVHITSLIVAVIRLVLLIQYFPGPLSEYYVAWTQDVKALGVEDYGTNTAGNAFNVVQFALIETALVMQSWGLIQTWPDLWQYVVKATSVALAVATVTVKSVWVVRHTWALRDSTLPVPLDAVGEAATVLGAVSIFYFCGIFFMNLSVHLATTRSILVRTERGLTSLEILAIGNGLLMVLPSIFAGLDIATGLNGARVLPFDAGSWVMTLVVIGLPLTGLIARYRGPSSHSPSNRVSHRFSLFAHAPILDSKIHTSQTANTTLQSPTGTSFVVSAEATRPDSSRSGREGSRPKSSRSNPTSDGDLESGIQVRKDVSVTVEGTPGSSALSEPEDKR</sequence>
<evidence type="ECO:0000256" key="2">
    <source>
        <dbReference type="SAM" id="Phobius"/>
    </source>
</evidence>
<dbReference type="AlphaFoldDB" id="A0A9Q0AU51"/>
<dbReference type="Proteomes" id="UP000829685">
    <property type="component" value="Unassembled WGS sequence"/>
</dbReference>
<dbReference type="PRINTS" id="PR00250">
    <property type="entry name" value="GPCRSTE2"/>
</dbReference>
<dbReference type="EMBL" id="JAFIMR010000004">
    <property type="protein sequence ID" value="KAI1879313.1"/>
    <property type="molecule type" value="Genomic_DNA"/>
</dbReference>
<keyword evidence="2" id="KW-1133">Transmembrane helix</keyword>
<feature type="transmembrane region" description="Helical" evidence="2">
    <location>
        <begin position="272"/>
        <end position="291"/>
    </location>
</feature>
<gene>
    <name evidence="3" type="ORF">JX265_002267</name>
</gene>
<reference evidence="3" key="1">
    <citation type="submission" date="2021-03" db="EMBL/GenBank/DDBJ databases">
        <title>Revisited historic fungal species revealed as producer of novel bioactive compounds through whole genome sequencing and comparative genomics.</title>
        <authorList>
            <person name="Vignolle G.A."/>
            <person name="Hochenegger N."/>
            <person name="Mach R.L."/>
            <person name="Mach-Aigner A.R."/>
            <person name="Javad Rahimi M."/>
            <person name="Salim K.A."/>
            <person name="Chan C.M."/>
            <person name="Lim L.B.L."/>
            <person name="Cai F."/>
            <person name="Druzhinina I.S."/>
            <person name="U'Ren J.M."/>
            <person name="Derntl C."/>
        </authorList>
    </citation>
    <scope>NUCLEOTIDE SEQUENCE</scope>
    <source>
        <strain evidence="3">TUCIM 5799</strain>
    </source>
</reference>
<dbReference type="OrthoDB" id="5402633at2759"/>
<dbReference type="PANTHER" id="PTHR28009">
    <property type="entry name" value="PHEROMONE ALPHA FACTOR RECEPTOR"/>
    <property type="match status" value="1"/>
</dbReference>
<comment type="caution">
    <text evidence="3">The sequence shown here is derived from an EMBL/GenBank/DDBJ whole genome shotgun (WGS) entry which is preliminary data.</text>
</comment>
<feature type="transmembrane region" description="Helical" evidence="2">
    <location>
        <begin position="71"/>
        <end position="91"/>
    </location>
</feature>
<organism evidence="3 4">
    <name type="scientific">Neoarthrinium moseri</name>
    <dbReference type="NCBI Taxonomy" id="1658444"/>
    <lineage>
        <taxon>Eukaryota</taxon>
        <taxon>Fungi</taxon>
        <taxon>Dikarya</taxon>
        <taxon>Ascomycota</taxon>
        <taxon>Pezizomycotina</taxon>
        <taxon>Sordariomycetes</taxon>
        <taxon>Xylariomycetidae</taxon>
        <taxon>Amphisphaeriales</taxon>
        <taxon>Apiosporaceae</taxon>
        <taxon>Neoarthrinium</taxon>
    </lineage>
</organism>
<evidence type="ECO:0000313" key="3">
    <source>
        <dbReference type="EMBL" id="KAI1879313.1"/>
    </source>
</evidence>
<dbReference type="Pfam" id="PF02116">
    <property type="entry name" value="STE2"/>
    <property type="match status" value="1"/>
</dbReference>